<feature type="transmembrane region" description="Helical" evidence="9">
    <location>
        <begin position="34"/>
        <end position="55"/>
    </location>
</feature>
<evidence type="ECO:0000313" key="10">
    <source>
        <dbReference type="EMBL" id="MCG4564411.1"/>
    </source>
</evidence>
<evidence type="ECO:0000313" key="11">
    <source>
        <dbReference type="EMBL" id="MSS42391.1"/>
    </source>
</evidence>
<dbReference type="GO" id="GO:0009306">
    <property type="term" value="P:protein secretion"/>
    <property type="evidence" value="ECO:0007669"/>
    <property type="project" value="UniProtKB-UniRule"/>
</dbReference>
<dbReference type="GO" id="GO:0008320">
    <property type="term" value="F:protein transmembrane transporter activity"/>
    <property type="evidence" value="ECO:0007669"/>
    <property type="project" value="UniProtKB-UniRule"/>
</dbReference>
<keyword evidence="8 9" id="KW-0472">Membrane</keyword>
<keyword evidence="13" id="KW-1185">Reference proteome</keyword>
<dbReference type="EMBL" id="VULR01000001">
    <property type="protein sequence ID" value="MSS42391.1"/>
    <property type="molecule type" value="Genomic_DNA"/>
</dbReference>
<keyword evidence="2 9" id="KW-0813">Transport</keyword>
<comment type="caution">
    <text evidence="11">The sequence shown here is derived from an EMBL/GenBank/DDBJ whole genome shotgun (WGS) entry which is preliminary data.</text>
</comment>
<dbReference type="AlphaFoldDB" id="A0A844FEJ3"/>
<sequence length="68" mass="7733">MSAQTSTKKGKMGNYFRGVKAETKKVIWPTKKETVNYIGVVIFMCVIFGLVVWVLDLGIHRLLSFIIK</sequence>
<keyword evidence="7 9" id="KW-0811">Translocation</keyword>
<evidence type="ECO:0000256" key="2">
    <source>
        <dbReference type="ARBA" id="ARBA00022448"/>
    </source>
</evidence>
<evidence type="ECO:0000256" key="5">
    <source>
        <dbReference type="ARBA" id="ARBA00022927"/>
    </source>
</evidence>
<dbReference type="GO" id="GO:0043952">
    <property type="term" value="P:protein transport by the Sec complex"/>
    <property type="evidence" value="ECO:0007669"/>
    <property type="project" value="UniProtKB-UniRule"/>
</dbReference>
<comment type="subunit">
    <text evidence="9">Component of the Sec protein translocase complex. Heterotrimer consisting of SecY, SecE and SecG subunits. The heterotrimers can form oligomers, although 1 heterotrimer is thought to be able to translocate proteins. Interacts with the ribosome. Interacts with SecDF, and other proteins may be involved. Interacts with SecA.</text>
</comment>
<dbReference type="RefSeq" id="WP_154481952.1">
    <property type="nucleotide sequence ID" value="NZ_JAJBNW010000052.1"/>
</dbReference>
<dbReference type="Pfam" id="PF00584">
    <property type="entry name" value="SecE"/>
    <property type="match status" value="1"/>
</dbReference>
<organism evidence="11 12">
    <name type="scientific">Anaerosalibacter bizertensis</name>
    <dbReference type="NCBI Taxonomy" id="932217"/>
    <lineage>
        <taxon>Bacteria</taxon>
        <taxon>Bacillati</taxon>
        <taxon>Bacillota</taxon>
        <taxon>Tissierellia</taxon>
        <taxon>Tissierellales</taxon>
        <taxon>Sporanaerobacteraceae</taxon>
        <taxon>Anaerosalibacter</taxon>
    </lineage>
</organism>
<dbReference type="InterPro" id="IPR038379">
    <property type="entry name" value="SecE_sf"/>
</dbReference>
<evidence type="ECO:0000256" key="8">
    <source>
        <dbReference type="ARBA" id="ARBA00023136"/>
    </source>
</evidence>
<gene>
    <name evidence="9 11" type="primary">secE</name>
    <name evidence="11" type="ORF">FYJ27_01380</name>
    <name evidence="10" type="ORF">L0P62_03015</name>
</gene>
<evidence type="ECO:0000256" key="1">
    <source>
        <dbReference type="ARBA" id="ARBA00004370"/>
    </source>
</evidence>
<dbReference type="PANTHER" id="PTHR33910">
    <property type="entry name" value="PROTEIN TRANSLOCASE SUBUNIT SECE"/>
    <property type="match status" value="1"/>
</dbReference>
<evidence type="ECO:0000313" key="12">
    <source>
        <dbReference type="Proteomes" id="UP000462760"/>
    </source>
</evidence>
<keyword evidence="4 9" id="KW-0812">Transmembrane</keyword>
<dbReference type="InterPro" id="IPR005807">
    <property type="entry name" value="SecE_bac"/>
</dbReference>
<keyword evidence="3 9" id="KW-1003">Cell membrane</keyword>
<dbReference type="OrthoDB" id="9799073at2"/>
<protein>
    <recommendedName>
        <fullName evidence="9">Protein translocase subunit SecE</fullName>
    </recommendedName>
</protein>
<evidence type="ECO:0000256" key="6">
    <source>
        <dbReference type="ARBA" id="ARBA00022989"/>
    </source>
</evidence>
<accession>A0A844FEJ3</accession>
<name>A0A844FEJ3_9FIRM</name>
<dbReference type="GO" id="GO:0005886">
    <property type="term" value="C:plasma membrane"/>
    <property type="evidence" value="ECO:0007669"/>
    <property type="project" value="UniProtKB-SubCell"/>
</dbReference>
<evidence type="ECO:0000256" key="7">
    <source>
        <dbReference type="ARBA" id="ARBA00023010"/>
    </source>
</evidence>
<reference evidence="10" key="2">
    <citation type="submission" date="2022-01" db="EMBL/GenBank/DDBJ databases">
        <title>Collection of gut derived symbiotic bacterial strains cultured from healthy donors.</title>
        <authorList>
            <person name="Lin H."/>
            <person name="Kohout C."/>
            <person name="Waligurski E."/>
            <person name="Pamer E.G."/>
        </authorList>
    </citation>
    <scope>NUCLEOTIDE SEQUENCE</scope>
    <source>
        <strain evidence="10">MSK.14.39</strain>
    </source>
</reference>
<proteinExistence type="inferred from homology"/>
<dbReference type="PANTHER" id="PTHR33910:SF1">
    <property type="entry name" value="PROTEIN TRANSLOCASE SUBUNIT SECE"/>
    <property type="match status" value="1"/>
</dbReference>
<dbReference type="Proteomes" id="UP001108123">
    <property type="component" value="Unassembled WGS sequence"/>
</dbReference>
<comment type="function">
    <text evidence="9">Essential subunit of the Sec protein translocation channel SecYEG. Clamps together the 2 halves of SecY. May contact the channel plug during translocation.</text>
</comment>
<dbReference type="GO" id="GO:0065002">
    <property type="term" value="P:intracellular protein transmembrane transport"/>
    <property type="evidence" value="ECO:0007669"/>
    <property type="project" value="UniProtKB-UniRule"/>
</dbReference>
<evidence type="ECO:0000256" key="9">
    <source>
        <dbReference type="HAMAP-Rule" id="MF_00422"/>
    </source>
</evidence>
<evidence type="ECO:0000313" key="13">
    <source>
        <dbReference type="Proteomes" id="UP001108123"/>
    </source>
</evidence>
<dbReference type="Proteomes" id="UP000462760">
    <property type="component" value="Unassembled WGS sequence"/>
</dbReference>
<dbReference type="InterPro" id="IPR001901">
    <property type="entry name" value="Translocase_SecE/Sec61-g"/>
</dbReference>
<dbReference type="PROSITE" id="PS01067">
    <property type="entry name" value="SECE_SEC61G"/>
    <property type="match status" value="1"/>
</dbReference>
<keyword evidence="6 9" id="KW-1133">Transmembrane helix</keyword>
<reference evidence="11 12" key="1">
    <citation type="submission" date="2019-08" db="EMBL/GenBank/DDBJ databases">
        <title>In-depth cultivation of the pig gut microbiome towards novel bacterial diversity and tailored functional studies.</title>
        <authorList>
            <person name="Wylensek D."/>
            <person name="Hitch T.C.A."/>
            <person name="Clavel T."/>
        </authorList>
    </citation>
    <scope>NUCLEOTIDE SEQUENCE [LARGE SCALE GENOMIC DNA]</scope>
    <source>
        <strain evidence="11 12">Med78-601-WT-4W-RMD-3</strain>
    </source>
</reference>
<dbReference type="EMBL" id="JAKNID010000006">
    <property type="protein sequence ID" value="MCG4564411.1"/>
    <property type="molecule type" value="Genomic_DNA"/>
</dbReference>
<keyword evidence="5 9" id="KW-0653">Protein transport</keyword>
<comment type="subcellular location">
    <subcellularLocation>
        <location evidence="9">Cell membrane</location>
        <topology evidence="9">Single-pass membrane protein</topology>
    </subcellularLocation>
    <subcellularLocation>
        <location evidence="1">Membrane</location>
    </subcellularLocation>
</comment>
<dbReference type="GO" id="GO:0006605">
    <property type="term" value="P:protein targeting"/>
    <property type="evidence" value="ECO:0007669"/>
    <property type="project" value="UniProtKB-UniRule"/>
</dbReference>
<dbReference type="Gene3D" id="1.20.5.1030">
    <property type="entry name" value="Preprotein translocase secy subunit"/>
    <property type="match status" value="1"/>
</dbReference>
<evidence type="ECO:0000256" key="3">
    <source>
        <dbReference type="ARBA" id="ARBA00022475"/>
    </source>
</evidence>
<comment type="similarity">
    <text evidence="9">Belongs to the SecE/SEC61-gamma family.</text>
</comment>
<dbReference type="NCBIfam" id="TIGR00964">
    <property type="entry name" value="secE_bact"/>
    <property type="match status" value="1"/>
</dbReference>
<evidence type="ECO:0000256" key="4">
    <source>
        <dbReference type="ARBA" id="ARBA00022692"/>
    </source>
</evidence>
<dbReference type="PRINTS" id="PR01650">
    <property type="entry name" value="SECETRNLCASE"/>
</dbReference>
<dbReference type="HAMAP" id="MF_00422">
    <property type="entry name" value="SecE"/>
    <property type="match status" value="1"/>
</dbReference>